<sequence>MTAFEVALSETTHPPHYLARDYLESRAPAPDRLPTREEVRRELGWTLIAVEHQTQAEDDERN</sequence>
<accession>A0ABZ2GGS4</accession>
<dbReference type="RefSeq" id="WP_338678931.1">
    <property type="nucleotide sequence ID" value="NZ_CP142523.1"/>
</dbReference>
<protein>
    <recommendedName>
        <fullName evidence="3">GntR family transcriptional regulator</fullName>
    </recommendedName>
</protein>
<reference evidence="1 2" key="1">
    <citation type="submission" date="2024-01" db="EMBL/GenBank/DDBJ databases">
        <title>Draft genome sequences of nine bacterial species from freshwater ponds near Washington, DC.</title>
        <authorList>
            <person name="Pavloudi C."/>
            <person name="Oliver L."/>
            <person name="Slattery K."/>
            <person name="Lissner G."/>
            <person name="Saw J.H."/>
        </authorList>
    </citation>
    <scope>NUCLEOTIDE SEQUENCE [LARGE SCALE GENOMIC DNA]</scope>
    <source>
        <strain evidence="2">TB1-E2</strain>
    </source>
</reference>
<evidence type="ECO:0000313" key="2">
    <source>
        <dbReference type="Proteomes" id="UP001373909"/>
    </source>
</evidence>
<dbReference type="EMBL" id="CP142523">
    <property type="protein sequence ID" value="WWO44521.1"/>
    <property type="molecule type" value="Genomic_DNA"/>
</dbReference>
<proteinExistence type="predicted"/>
<keyword evidence="2" id="KW-1185">Reference proteome</keyword>
<organism evidence="1 2">
    <name type="scientific">Janthinobacterium aestuarii</name>
    <dbReference type="NCBI Taxonomy" id="2985511"/>
    <lineage>
        <taxon>Bacteria</taxon>
        <taxon>Pseudomonadati</taxon>
        <taxon>Pseudomonadota</taxon>
        <taxon>Betaproteobacteria</taxon>
        <taxon>Burkholderiales</taxon>
        <taxon>Oxalobacteraceae</taxon>
        <taxon>Janthinobacterium</taxon>
    </lineage>
</organism>
<name>A0ABZ2GGS4_9BURK</name>
<dbReference type="Proteomes" id="UP001373909">
    <property type="component" value="Chromosome"/>
</dbReference>
<evidence type="ECO:0000313" key="1">
    <source>
        <dbReference type="EMBL" id="WWO44521.1"/>
    </source>
</evidence>
<gene>
    <name evidence="1" type="ORF">OPV09_17530</name>
</gene>
<evidence type="ECO:0008006" key="3">
    <source>
        <dbReference type="Google" id="ProtNLM"/>
    </source>
</evidence>